<sequence>MPTADDWLAVRAYLAEHRHTLAVDAVAEYPDTPTVAGTPLLTTPSWLPPEPVQLTAITLHRGGSTRFAAPPAALPEPHRTYSSAMAALAAPAVFQNRATYRLLDADLSVPRVDFGAGTYFDGIDFGEACAHEYAARRLGLVDALDLRDAIGAPCDPTRRPTNVAISTLTLRVDRHAGTADLYLHWRDPKRVGHAGGLYQVVPVGVFQPAADDRADFSLWRCVVREFSEELLGTPETAPTDYDRWPFAARLTGELGTRVRVTCLGMGVDPLTLATDLLTVAAIDAEVFDDLFGTPVDTNDEGRVLDAQPFTEDTITRFVHHEPTQAAGAALLALAWAHRDTLLA</sequence>
<evidence type="ECO:0000313" key="1">
    <source>
        <dbReference type="EMBL" id="PPK66639.1"/>
    </source>
</evidence>
<dbReference type="RefSeq" id="WP_181043569.1">
    <property type="nucleotide sequence ID" value="NZ_CP154825.1"/>
</dbReference>
<accession>A0A2S6GN19</accession>
<evidence type="ECO:0000313" key="2">
    <source>
        <dbReference type="Proteomes" id="UP000239203"/>
    </source>
</evidence>
<comment type="caution">
    <text evidence="1">The sequence shown here is derived from an EMBL/GenBank/DDBJ whole genome shotgun (WGS) entry which is preliminary data.</text>
</comment>
<protein>
    <submittedName>
        <fullName evidence="1">Uncharacterized protein</fullName>
    </submittedName>
</protein>
<keyword evidence="2" id="KW-1185">Reference proteome</keyword>
<dbReference type="Proteomes" id="UP000239203">
    <property type="component" value="Unassembled WGS sequence"/>
</dbReference>
<gene>
    <name evidence="1" type="ORF">CLV40_10924</name>
</gene>
<dbReference type="AlphaFoldDB" id="A0A2S6GN19"/>
<reference evidence="1 2" key="1">
    <citation type="submission" date="2018-02" db="EMBL/GenBank/DDBJ databases">
        <title>Genomic Encyclopedia of Archaeal and Bacterial Type Strains, Phase II (KMG-II): from individual species to whole genera.</title>
        <authorList>
            <person name="Goeker M."/>
        </authorList>
    </citation>
    <scope>NUCLEOTIDE SEQUENCE [LARGE SCALE GENOMIC DNA]</scope>
    <source>
        <strain evidence="1 2">YU 961-1</strain>
    </source>
</reference>
<organism evidence="1 2">
    <name type="scientific">Actinokineospora auranticolor</name>
    <dbReference type="NCBI Taxonomy" id="155976"/>
    <lineage>
        <taxon>Bacteria</taxon>
        <taxon>Bacillati</taxon>
        <taxon>Actinomycetota</taxon>
        <taxon>Actinomycetes</taxon>
        <taxon>Pseudonocardiales</taxon>
        <taxon>Pseudonocardiaceae</taxon>
        <taxon>Actinokineospora</taxon>
    </lineage>
</organism>
<proteinExistence type="predicted"/>
<dbReference type="EMBL" id="PTIX01000009">
    <property type="protein sequence ID" value="PPK66639.1"/>
    <property type="molecule type" value="Genomic_DNA"/>
</dbReference>
<name>A0A2S6GN19_9PSEU</name>